<feature type="region of interest" description="Disordered" evidence="1">
    <location>
        <begin position="369"/>
        <end position="405"/>
    </location>
</feature>
<feature type="region of interest" description="Disordered" evidence="1">
    <location>
        <begin position="1"/>
        <end position="97"/>
    </location>
</feature>
<feature type="compositionally biased region" description="Basic residues" evidence="1">
    <location>
        <begin position="387"/>
        <end position="397"/>
    </location>
</feature>
<comment type="caution">
    <text evidence="3">The sequence shown here is derived from an EMBL/GenBank/DDBJ whole genome shotgun (WGS) entry which is preliminary data.</text>
</comment>
<organism evidence="3 4">
    <name type="scientific">Channa striata</name>
    <name type="common">Snakehead murrel</name>
    <name type="synonym">Ophicephalus striatus</name>
    <dbReference type="NCBI Taxonomy" id="64152"/>
    <lineage>
        <taxon>Eukaryota</taxon>
        <taxon>Metazoa</taxon>
        <taxon>Chordata</taxon>
        <taxon>Craniata</taxon>
        <taxon>Vertebrata</taxon>
        <taxon>Euteleostomi</taxon>
        <taxon>Actinopterygii</taxon>
        <taxon>Neopterygii</taxon>
        <taxon>Teleostei</taxon>
        <taxon>Neoteleostei</taxon>
        <taxon>Acanthomorphata</taxon>
        <taxon>Anabantaria</taxon>
        <taxon>Anabantiformes</taxon>
        <taxon>Channoidei</taxon>
        <taxon>Channidae</taxon>
        <taxon>Channa</taxon>
    </lineage>
</organism>
<keyword evidence="4" id="KW-1185">Reference proteome</keyword>
<reference evidence="3" key="1">
    <citation type="submission" date="2023-07" db="EMBL/GenBank/DDBJ databases">
        <title>Chromosome-level Genome Assembly of Striped Snakehead (Channa striata).</title>
        <authorList>
            <person name="Liu H."/>
        </authorList>
    </citation>
    <scope>NUCLEOTIDE SEQUENCE</scope>
    <source>
        <strain evidence="3">Gz</strain>
        <tissue evidence="3">Muscle</tissue>
    </source>
</reference>
<evidence type="ECO:0000256" key="1">
    <source>
        <dbReference type="SAM" id="MobiDB-lite"/>
    </source>
</evidence>
<dbReference type="EMBL" id="JAUPFM010000013">
    <property type="protein sequence ID" value="KAK2832715.1"/>
    <property type="molecule type" value="Genomic_DNA"/>
</dbReference>
<feature type="transmembrane region" description="Helical" evidence="2">
    <location>
        <begin position="260"/>
        <end position="283"/>
    </location>
</feature>
<evidence type="ECO:0000256" key="2">
    <source>
        <dbReference type="SAM" id="Phobius"/>
    </source>
</evidence>
<protein>
    <submittedName>
        <fullName evidence="3">Uncharacterized protein</fullName>
    </submittedName>
</protein>
<evidence type="ECO:0000313" key="4">
    <source>
        <dbReference type="Proteomes" id="UP001187415"/>
    </source>
</evidence>
<feature type="compositionally biased region" description="Basic and acidic residues" evidence="1">
    <location>
        <begin position="26"/>
        <end position="63"/>
    </location>
</feature>
<keyword evidence="2" id="KW-1133">Transmembrane helix</keyword>
<feature type="compositionally biased region" description="Basic and acidic residues" evidence="1">
    <location>
        <begin position="369"/>
        <end position="386"/>
    </location>
</feature>
<keyword evidence="2" id="KW-0812">Transmembrane</keyword>
<feature type="transmembrane region" description="Helical" evidence="2">
    <location>
        <begin position="289"/>
        <end position="314"/>
    </location>
</feature>
<dbReference type="AlphaFoldDB" id="A0AA88SBT2"/>
<gene>
    <name evidence="3" type="ORF">Q5P01_016604</name>
</gene>
<evidence type="ECO:0000313" key="3">
    <source>
        <dbReference type="EMBL" id="KAK2832715.1"/>
    </source>
</evidence>
<accession>A0AA88SBT2</accession>
<feature type="compositionally biased region" description="Basic residues" evidence="1">
    <location>
        <begin position="85"/>
        <end position="94"/>
    </location>
</feature>
<dbReference type="Proteomes" id="UP001187415">
    <property type="component" value="Unassembled WGS sequence"/>
</dbReference>
<proteinExistence type="predicted"/>
<sequence length="405" mass="44689">MVGAQLSLQETRRQPRLGSSRFHVRAVSDDTGRDKTDPDRGRPVREARATDGPQRRVRLDSRPVKHVLRQGQRSDGREVHQQLPGRRRGGTARARHTDPRLRIGVEQIAQTVSRREHRRAGRRRQGAGQGLVPLFDQAVHDSQVRRVRIGNDSMALGGEAGASLGLVWVNCEEELFDHLRNVRDSRYVHLGTESGNTFRCAGFCEWRRYQPSLFDRMGEIGRHVVQALPRADTGLAGDTADSARVITRWLTLESSRSAKVVLVNVLKVVSSALTFGTLFAHTVRLWDPFALGLVGTAWSVTVCVALGAGIAVTATTSKLRSSRANLGLAVDPLAGVPFTHRCVVVFALFCAPTFTPGYTMRVAAARSRSAERARGPVARRDEDLPRSRSRQARRSRSHGLTGSAR</sequence>
<keyword evidence="2" id="KW-0472">Membrane</keyword>
<name>A0AA88SBT2_CHASR</name>